<gene>
    <name evidence="5" type="ORF">OHC33_009358</name>
</gene>
<evidence type="ECO:0000259" key="4">
    <source>
        <dbReference type="SMART" id="SM00852"/>
    </source>
</evidence>
<dbReference type="PANTHER" id="PTHR10192">
    <property type="entry name" value="MOLYBDOPTERIN BIOSYNTHESIS PROTEIN"/>
    <property type="match status" value="1"/>
</dbReference>
<dbReference type="GO" id="GO:0005524">
    <property type="term" value="F:ATP binding"/>
    <property type="evidence" value="ECO:0007669"/>
    <property type="project" value="UniProtKB-UniRule"/>
</dbReference>
<feature type="domain" description="MoaB/Mog" evidence="4">
    <location>
        <begin position="259"/>
        <end position="422"/>
    </location>
</feature>
<comment type="function">
    <text evidence="3">Catalyzes two steps in the biosynthesis of the molybdenum cofactor. In the first step, molybdopterin is adenylated. Subsequently, molybdate is inserted into adenylated molybdopterin and AMP is released.</text>
</comment>
<comment type="pathway">
    <text evidence="3">Cofactor biosynthesis; molybdopterin biosynthesis.</text>
</comment>
<dbReference type="Pfam" id="PF03453">
    <property type="entry name" value="MoeA_N"/>
    <property type="match status" value="1"/>
</dbReference>
<evidence type="ECO:0000313" key="6">
    <source>
        <dbReference type="Proteomes" id="UP001316803"/>
    </source>
</evidence>
<evidence type="ECO:0000256" key="1">
    <source>
        <dbReference type="ARBA" id="ARBA00008339"/>
    </source>
</evidence>
<dbReference type="GO" id="GO:0046872">
    <property type="term" value="F:metal ion binding"/>
    <property type="evidence" value="ECO:0007669"/>
    <property type="project" value="UniProtKB-UniRule"/>
</dbReference>
<dbReference type="InterPro" id="IPR036425">
    <property type="entry name" value="MoaB/Mog-like_dom_sf"/>
</dbReference>
<dbReference type="GO" id="GO:0061598">
    <property type="term" value="F:molybdopterin adenylyltransferase activity"/>
    <property type="evidence" value="ECO:0007669"/>
    <property type="project" value="UniProtKB-UniRule"/>
</dbReference>
<comment type="catalytic activity">
    <reaction evidence="3">
        <text>molybdopterin + ATP + H(+) = adenylyl-molybdopterin + diphosphate</text>
        <dbReference type="Rhea" id="RHEA:31331"/>
        <dbReference type="ChEBI" id="CHEBI:15378"/>
        <dbReference type="ChEBI" id="CHEBI:30616"/>
        <dbReference type="ChEBI" id="CHEBI:33019"/>
        <dbReference type="ChEBI" id="CHEBI:58698"/>
        <dbReference type="ChEBI" id="CHEBI:62727"/>
    </reaction>
</comment>
<dbReference type="CDD" id="cd00887">
    <property type="entry name" value="MoeA"/>
    <property type="match status" value="1"/>
</dbReference>
<sequence length="528" mass="57533">MSMSFGSAKTGKLDDKLISYDDALAIVRDTACEHAIFEGDERVIPTCMPMTEPWTDTDQLAPERSKIALLDALNRRSATRVVASQSTPQHDTSAMDGYAVCSSSTLTASEENPLLLRVVDYIAAGDSPNLKWHDGDLRPASVCVEIMTGARFPENSMSFLDSVVKVEDVVVGEDWSADRSVVSRHILLRKPVNSFQHRRPAGSDIKEGTVVVEEGDIIRPKHIAALASLGVVDIEVLRPSKEVINERQMNVPAKHLRIGILSTGSEIVDSSQRCLCSKRAELDKQRIPDSNGPYLISTLRSACPSAKVIHLGIAGDNEDALTEKLMTAIDTKDLDIIVTSGGVSRGRYDLVREVVETRLKGRIKFHGARMRPGAPVLFGTLDTQSGKRPSPGRRQITFFGAPGNPLAAAVTLRFFVLPYVLSLSSCSERIQQPLRRGNDGEAPSLENNFACYGGSTVRVSLGTCRRKPRDMTVFWLAKRSGSDNSAVDILDDQASYKLNSIVQADCWVAISAGISEVHPGDELLAYSL</sequence>
<comment type="similarity">
    <text evidence="3">Belongs to the MoeA family.</text>
</comment>
<name>A0AAN8I4V8_9EURO</name>
<dbReference type="Proteomes" id="UP001316803">
    <property type="component" value="Unassembled WGS sequence"/>
</dbReference>
<comment type="cofactor">
    <cofactor evidence="3">
        <name>Mg(2+)</name>
        <dbReference type="ChEBI" id="CHEBI:18420"/>
    </cofactor>
</comment>
<keyword evidence="6" id="KW-1185">Reference proteome</keyword>
<comment type="catalytic activity">
    <reaction evidence="3">
        <text>adenylyl-molybdopterin + molybdate = Mo-molybdopterin + AMP + H(+)</text>
        <dbReference type="Rhea" id="RHEA:35047"/>
        <dbReference type="ChEBI" id="CHEBI:15378"/>
        <dbReference type="ChEBI" id="CHEBI:36264"/>
        <dbReference type="ChEBI" id="CHEBI:62727"/>
        <dbReference type="ChEBI" id="CHEBI:71302"/>
        <dbReference type="ChEBI" id="CHEBI:456215"/>
    </reaction>
</comment>
<dbReference type="Gene3D" id="2.40.340.10">
    <property type="entry name" value="MoeA, C-terminal, domain IV"/>
    <property type="match status" value="1"/>
</dbReference>
<keyword evidence="3" id="KW-0500">Molybdenum</keyword>
<dbReference type="SUPFAM" id="SSF63882">
    <property type="entry name" value="MoeA N-terminal region -like"/>
    <property type="match status" value="1"/>
</dbReference>
<dbReference type="Gene3D" id="2.170.190.11">
    <property type="entry name" value="Molybdopterin biosynthesis moea protein, domain 3"/>
    <property type="match status" value="1"/>
</dbReference>
<keyword evidence="3" id="KW-0460">Magnesium</keyword>
<dbReference type="EC" id="2.7.7.75" evidence="2"/>
<dbReference type="InterPro" id="IPR005110">
    <property type="entry name" value="MoeA_linker/N"/>
</dbReference>
<organism evidence="5 6">
    <name type="scientific">Knufia fluminis</name>
    <dbReference type="NCBI Taxonomy" id="191047"/>
    <lineage>
        <taxon>Eukaryota</taxon>
        <taxon>Fungi</taxon>
        <taxon>Dikarya</taxon>
        <taxon>Ascomycota</taxon>
        <taxon>Pezizomycotina</taxon>
        <taxon>Eurotiomycetes</taxon>
        <taxon>Chaetothyriomycetidae</taxon>
        <taxon>Chaetothyriales</taxon>
        <taxon>Trichomeriaceae</taxon>
        <taxon>Knufia</taxon>
    </lineage>
</organism>
<keyword evidence="3" id="KW-0501">Molybdenum cofactor biosynthesis</keyword>
<dbReference type="Gene3D" id="3.40.980.10">
    <property type="entry name" value="MoaB/Mog-like domain"/>
    <property type="match status" value="1"/>
</dbReference>
<dbReference type="PANTHER" id="PTHR10192:SF30">
    <property type="entry name" value="MOLYBDOPTERIN ADENYLYLTRANSFERASE"/>
    <property type="match status" value="1"/>
</dbReference>
<keyword evidence="3" id="KW-0808">Transferase</keyword>
<comment type="caution">
    <text evidence="5">The sequence shown here is derived from an EMBL/GenBank/DDBJ whole genome shotgun (WGS) entry which is preliminary data.</text>
</comment>
<evidence type="ECO:0000256" key="2">
    <source>
        <dbReference type="ARBA" id="ARBA00012509"/>
    </source>
</evidence>
<dbReference type="SMART" id="SM00852">
    <property type="entry name" value="MoCF_biosynth"/>
    <property type="match status" value="1"/>
</dbReference>
<dbReference type="EMBL" id="JAKLMC020000034">
    <property type="protein sequence ID" value="KAK5949551.1"/>
    <property type="molecule type" value="Genomic_DNA"/>
</dbReference>
<keyword evidence="3" id="KW-0479">Metal-binding</keyword>
<dbReference type="InterPro" id="IPR038987">
    <property type="entry name" value="MoeA-like"/>
</dbReference>
<dbReference type="InterPro" id="IPR036688">
    <property type="entry name" value="MoeA_C_domain_IV_sf"/>
</dbReference>
<dbReference type="Gene3D" id="3.90.105.10">
    <property type="entry name" value="Molybdopterin biosynthesis moea protein, domain 2"/>
    <property type="match status" value="1"/>
</dbReference>
<dbReference type="InterPro" id="IPR001453">
    <property type="entry name" value="MoaB/Mog_dom"/>
</dbReference>
<dbReference type="GO" id="GO:0006777">
    <property type="term" value="P:Mo-molybdopterin cofactor biosynthetic process"/>
    <property type="evidence" value="ECO:0007669"/>
    <property type="project" value="UniProtKB-UniRule"/>
</dbReference>
<comment type="similarity">
    <text evidence="1">In the C-terminal section; belongs to the MoeA family.</text>
</comment>
<dbReference type="SUPFAM" id="SSF63867">
    <property type="entry name" value="MoeA C-terminal domain-like"/>
    <property type="match status" value="1"/>
</dbReference>
<proteinExistence type="inferred from homology"/>
<dbReference type="SUPFAM" id="SSF53218">
    <property type="entry name" value="Molybdenum cofactor biosynthesis proteins"/>
    <property type="match status" value="1"/>
</dbReference>
<evidence type="ECO:0000256" key="3">
    <source>
        <dbReference type="RuleBase" id="RU365090"/>
    </source>
</evidence>
<dbReference type="InterPro" id="IPR036135">
    <property type="entry name" value="MoeA_linker/N_sf"/>
</dbReference>
<dbReference type="AlphaFoldDB" id="A0AAN8I4V8"/>
<protein>
    <recommendedName>
        <fullName evidence="2">molybdopterin adenylyltransferase</fullName>
        <ecNumber evidence="2">2.7.7.75</ecNumber>
    </recommendedName>
</protein>
<dbReference type="GO" id="GO:0005829">
    <property type="term" value="C:cytosol"/>
    <property type="evidence" value="ECO:0007669"/>
    <property type="project" value="TreeGrafter"/>
</dbReference>
<evidence type="ECO:0000313" key="5">
    <source>
        <dbReference type="EMBL" id="KAK5949551.1"/>
    </source>
</evidence>
<dbReference type="Pfam" id="PF00994">
    <property type="entry name" value="MoCF_biosynth"/>
    <property type="match status" value="1"/>
</dbReference>
<reference evidence="5 6" key="1">
    <citation type="submission" date="2022-12" db="EMBL/GenBank/DDBJ databases">
        <title>Genomic features and morphological characterization of a novel Knufia sp. strain isolated from spacecraft assembly facility.</title>
        <authorList>
            <person name="Teixeira M."/>
            <person name="Chander A.M."/>
            <person name="Stajich J.E."/>
            <person name="Venkateswaran K."/>
        </authorList>
    </citation>
    <scope>NUCLEOTIDE SEQUENCE [LARGE SCALE GENOMIC DNA]</scope>
    <source>
        <strain evidence="5 6">FJI-L2-BK-P2</strain>
    </source>
</reference>
<dbReference type="GO" id="GO:0061599">
    <property type="term" value="F:molybdopterin molybdotransferase activity"/>
    <property type="evidence" value="ECO:0007669"/>
    <property type="project" value="UniProtKB-UniRule"/>
</dbReference>
<accession>A0AAN8I4V8</accession>